<evidence type="ECO:0008006" key="3">
    <source>
        <dbReference type="Google" id="ProtNLM"/>
    </source>
</evidence>
<dbReference type="AlphaFoldDB" id="A0A1G2MN00"/>
<accession>A0A1G2MN00</accession>
<sequence>MKIIKKIDVNEFPEWSSWPQMLLGLGIWKNASRTVGKIEQEYNIEKYGQCLAQFGKGNHSIEEIRAYYDSAIQKKECISLGSSLVIVGGRDFLRTYEKLIVDSVLPEIKDGDAVVELGAGFGYNLHLLSKISKKNVEYLGGEYSRNAVTLAAKVFEGRANISVEHFNFYDEDYAILKKIDRPIVLFTAHAIEQIPDISNMFKVLSKYRKKIRSVVHLEPLYSTDKSTLLGLMRQRYAEVNDYSRNLLPLLEKTSGIKITSVKRDVMGGSPLNPTSVIKWHYR</sequence>
<reference evidence="1 2" key="1">
    <citation type="journal article" date="2016" name="Nat. Commun.">
        <title>Thousands of microbial genomes shed light on interconnected biogeochemical processes in an aquifer system.</title>
        <authorList>
            <person name="Anantharaman K."/>
            <person name="Brown C.T."/>
            <person name="Hug L.A."/>
            <person name="Sharon I."/>
            <person name="Castelle C.J."/>
            <person name="Probst A.J."/>
            <person name="Thomas B.C."/>
            <person name="Singh A."/>
            <person name="Wilkins M.J."/>
            <person name="Karaoz U."/>
            <person name="Brodie E.L."/>
            <person name="Williams K.H."/>
            <person name="Hubbard S.S."/>
            <person name="Banfield J.F."/>
        </authorList>
    </citation>
    <scope>NUCLEOTIDE SEQUENCE [LARGE SCALE GENOMIC DNA]</scope>
</reference>
<dbReference type="InterPro" id="IPR029063">
    <property type="entry name" value="SAM-dependent_MTases_sf"/>
</dbReference>
<proteinExistence type="predicted"/>
<dbReference type="Gene3D" id="3.40.50.150">
    <property type="entry name" value="Vaccinia Virus protein VP39"/>
    <property type="match status" value="1"/>
</dbReference>
<comment type="caution">
    <text evidence="1">The sequence shown here is derived from an EMBL/GenBank/DDBJ whole genome shotgun (WGS) entry which is preliminary data.</text>
</comment>
<organism evidence="1 2">
    <name type="scientific">Candidatus Taylorbacteria bacterium RIFCSPHIGHO2_02_FULL_43_32b</name>
    <dbReference type="NCBI Taxonomy" id="1802306"/>
    <lineage>
        <taxon>Bacteria</taxon>
        <taxon>Candidatus Tayloriibacteriota</taxon>
    </lineage>
</organism>
<name>A0A1G2MN00_9BACT</name>
<evidence type="ECO:0000313" key="2">
    <source>
        <dbReference type="Proteomes" id="UP000177130"/>
    </source>
</evidence>
<dbReference type="STRING" id="1802306.A3C72_01675"/>
<dbReference type="Proteomes" id="UP000177130">
    <property type="component" value="Unassembled WGS sequence"/>
</dbReference>
<protein>
    <recommendedName>
        <fullName evidence="3">Methyltransferase domain-containing protein</fullName>
    </recommendedName>
</protein>
<gene>
    <name evidence="1" type="ORF">A3C72_01675</name>
</gene>
<evidence type="ECO:0000313" key="1">
    <source>
        <dbReference type="EMBL" id="OHA24589.1"/>
    </source>
</evidence>
<dbReference type="EMBL" id="MHRK01000008">
    <property type="protein sequence ID" value="OHA24589.1"/>
    <property type="molecule type" value="Genomic_DNA"/>
</dbReference>
<dbReference type="SUPFAM" id="SSF53335">
    <property type="entry name" value="S-adenosyl-L-methionine-dependent methyltransferases"/>
    <property type="match status" value="1"/>
</dbReference>